<keyword evidence="2" id="KW-1133">Transmembrane helix</keyword>
<name>A0A2T6ZM10_TUBBO</name>
<proteinExistence type="predicted"/>
<dbReference type="AlphaFoldDB" id="A0A2T6ZM10"/>
<evidence type="ECO:0000256" key="1">
    <source>
        <dbReference type="SAM" id="MobiDB-lite"/>
    </source>
</evidence>
<dbReference type="Proteomes" id="UP000244722">
    <property type="component" value="Unassembled WGS sequence"/>
</dbReference>
<feature type="region of interest" description="Disordered" evidence="1">
    <location>
        <begin position="132"/>
        <end position="154"/>
    </location>
</feature>
<comment type="caution">
    <text evidence="3">The sequence shown here is derived from an EMBL/GenBank/DDBJ whole genome shotgun (WGS) entry which is preliminary data.</text>
</comment>
<sequence>MASLPVADSDTARELDSLLSSISSLFRSKSSLGSSFRTSPEGIGSMEPKQLASLLVAELDTRRELDSLLSSISALFRSKSSLSSSLRTFPEGVSSMEPEQMASLPVADFDITRDIDVLLSSMYSLLKSKYSLGSERRTSPEGTDSMEPKDWVTPPVLQNTDDCVELSSSPWYYNSKRKRSIQDNQGPLVKAMRRDSIETPVPQQQQNGEHRQTHIQEPLPELVMVIYLIIVFIGAAIWAMDRIRRKLRRLTH</sequence>
<dbReference type="EMBL" id="NESQ01000186">
    <property type="protein sequence ID" value="PUU76513.1"/>
    <property type="molecule type" value="Genomic_DNA"/>
</dbReference>
<accession>A0A2T6ZM10</accession>
<keyword evidence="2" id="KW-0812">Transmembrane</keyword>
<organism evidence="3 4">
    <name type="scientific">Tuber borchii</name>
    <name type="common">White truffle</name>
    <dbReference type="NCBI Taxonomy" id="42251"/>
    <lineage>
        <taxon>Eukaryota</taxon>
        <taxon>Fungi</taxon>
        <taxon>Dikarya</taxon>
        <taxon>Ascomycota</taxon>
        <taxon>Pezizomycotina</taxon>
        <taxon>Pezizomycetes</taxon>
        <taxon>Pezizales</taxon>
        <taxon>Tuberaceae</taxon>
        <taxon>Tuber</taxon>
    </lineage>
</organism>
<keyword evidence="2" id="KW-0472">Membrane</keyword>
<feature type="transmembrane region" description="Helical" evidence="2">
    <location>
        <begin position="222"/>
        <end position="240"/>
    </location>
</feature>
<evidence type="ECO:0000313" key="3">
    <source>
        <dbReference type="EMBL" id="PUU76513.1"/>
    </source>
</evidence>
<evidence type="ECO:0000313" key="4">
    <source>
        <dbReference type="Proteomes" id="UP000244722"/>
    </source>
</evidence>
<keyword evidence="4" id="KW-1185">Reference proteome</keyword>
<gene>
    <name evidence="3" type="ORF">B9Z19DRAFT_1129672</name>
</gene>
<evidence type="ECO:0000256" key="2">
    <source>
        <dbReference type="SAM" id="Phobius"/>
    </source>
</evidence>
<protein>
    <submittedName>
        <fullName evidence="3">Uncharacterized protein</fullName>
    </submittedName>
</protein>
<reference evidence="3 4" key="1">
    <citation type="submission" date="2017-04" db="EMBL/GenBank/DDBJ databases">
        <title>Draft genome sequence of Tuber borchii Vittad., a whitish edible truffle.</title>
        <authorList>
            <consortium name="DOE Joint Genome Institute"/>
            <person name="Murat C."/>
            <person name="Kuo A."/>
            <person name="Barry K.W."/>
            <person name="Clum A."/>
            <person name="Dockter R.B."/>
            <person name="Fauchery L."/>
            <person name="Iotti M."/>
            <person name="Kohler A."/>
            <person name="Labutti K."/>
            <person name="Lindquist E.A."/>
            <person name="Lipzen A."/>
            <person name="Ohm R.A."/>
            <person name="Wang M."/>
            <person name="Grigoriev I.V."/>
            <person name="Zambonelli A."/>
            <person name="Martin F.M."/>
        </authorList>
    </citation>
    <scope>NUCLEOTIDE SEQUENCE [LARGE SCALE GENOMIC DNA]</scope>
    <source>
        <strain evidence="3 4">Tbo3840</strain>
    </source>
</reference>